<comment type="caution">
    <text evidence="1">The sequence shown here is derived from an EMBL/GenBank/DDBJ whole genome shotgun (WGS) entry which is preliminary data.</text>
</comment>
<evidence type="ECO:0000313" key="1">
    <source>
        <dbReference type="EMBL" id="KAK9025847.1"/>
    </source>
</evidence>
<dbReference type="Proteomes" id="UP001396334">
    <property type="component" value="Unassembled WGS sequence"/>
</dbReference>
<dbReference type="EMBL" id="JBBPBN010000013">
    <property type="protein sequence ID" value="KAK9025847.1"/>
    <property type="molecule type" value="Genomic_DNA"/>
</dbReference>
<organism evidence="1 2">
    <name type="scientific">Hibiscus sabdariffa</name>
    <name type="common">roselle</name>
    <dbReference type="NCBI Taxonomy" id="183260"/>
    <lineage>
        <taxon>Eukaryota</taxon>
        <taxon>Viridiplantae</taxon>
        <taxon>Streptophyta</taxon>
        <taxon>Embryophyta</taxon>
        <taxon>Tracheophyta</taxon>
        <taxon>Spermatophyta</taxon>
        <taxon>Magnoliopsida</taxon>
        <taxon>eudicotyledons</taxon>
        <taxon>Gunneridae</taxon>
        <taxon>Pentapetalae</taxon>
        <taxon>rosids</taxon>
        <taxon>malvids</taxon>
        <taxon>Malvales</taxon>
        <taxon>Malvaceae</taxon>
        <taxon>Malvoideae</taxon>
        <taxon>Hibiscus</taxon>
    </lineage>
</organism>
<name>A0ABR2SL20_9ROSI</name>
<reference evidence="1 2" key="1">
    <citation type="journal article" date="2024" name="G3 (Bethesda)">
        <title>Genome assembly of Hibiscus sabdariffa L. provides insights into metabolisms of medicinal natural products.</title>
        <authorList>
            <person name="Kim T."/>
        </authorList>
    </citation>
    <scope>NUCLEOTIDE SEQUENCE [LARGE SCALE GENOMIC DNA]</scope>
    <source>
        <strain evidence="1">TK-2024</strain>
        <tissue evidence="1">Old leaves</tissue>
    </source>
</reference>
<protein>
    <submittedName>
        <fullName evidence="1">Uncharacterized protein</fullName>
    </submittedName>
</protein>
<sequence length="94" mass="10756">MVKLKVCYDLEDSRFRNQYLEKGLETLLPSLPALEKLAFDQGVLVNVPKKVPSCLLVKLKLVKISEFEDDRDCIECEALQKLTIRNAYGIMQPV</sequence>
<gene>
    <name evidence="1" type="ORF">V6N11_038702</name>
</gene>
<keyword evidence="2" id="KW-1185">Reference proteome</keyword>
<evidence type="ECO:0000313" key="2">
    <source>
        <dbReference type="Proteomes" id="UP001396334"/>
    </source>
</evidence>
<accession>A0ABR2SL20</accession>
<proteinExistence type="predicted"/>